<protein>
    <recommendedName>
        <fullName evidence="2">Tle cognate immunity protein 4 C-terminal domain-containing protein</fullName>
    </recommendedName>
</protein>
<gene>
    <name evidence="3" type="ORF">KSS94_15395</name>
</gene>
<organism evidence="3 4">
    <name type="scientific">Pseudomonas fakonensis</name>
    <dbReference type="NCBI Taxonomy" id="2842355"/>
    <lineage>
        <taxon>Bacteria</taxon>
        <taxon>Pseudomonadati</taxon>
        <taxon>Pseudomonadota</taxon>
        <taxon>Gammaproteobacteria</taxon>
        <taxon>Pseudomonadales</taxon>
        <taxon>Pseudomonadaceae</taxon>
        <taxon>Pseudomonas</taxon>
    </lineage>
</organism>
<dbReference type="InterPro" id="IPR041290">
    <property type="entry name" value="Tli4_C"/>
</dbReference>
<dbReference type="EMBL" id="CP077076">
    <property type="protein sequence ID" value="QXH49338.1"/>
    <property type="molecule type" value="Genomic_DNA"/>
</dbReference>
<dbReference type="Proteomes" id="UP001046350">
    <property type="component" value="Chromosome"/>
</dbReference>
<evidence type="ECO:0000259" key="2">
    <source>
        <dbReference type="Pfam" id="PF18426"/>
    </source>
</evidence>
<evidence type="ECO:0000313" key="4">
    <source>
        <dbReference type="Proteomes" id="UP001046350"/>
    </source>
</evidence>
<dbReference type="Pfam" id="PF18426">
    <property type="entry name" value="Tli4_C"/>
    <property type="match status" value="1"/>
</dbReference>
<dbReference type="RefSeq" id="WP_217838960.1">
    <property type="nucleotide sequence ID" value="NZ_CP077076.1"/>
</dbReference>
<reference evidence="3" key="1">
    <citation type="journal article" date="2021" name="Microorganisms">
        <title>The Ever-Expanding Pseudomonas Genus: Description of 43 New Species and Partition of the Pseudomonas putida Group.</title>
        <authorList>
            <person name="Girard L."/>
            <person name="Lood C."/>
            <person name="Hofte M."/>
            <person name="Vandamme P."/>
            <person name="Rokni-Zadeh H."/>
            <person name="van Noort V."/>
            <person name="Lavigne R."/>
            <person name="De Mot R."/>
        </authorList>
    </citation>
    <scope>NUCLEOTIDE SEQUENCE</scope>
    <source>
        <strain evidence="3">COW40</strain>
    </source>
</reference>
<keyword evidence="1" id="KW-0175">Coiled coil</keyword>
<feature type="coiled-coil region" evidence="1">
    <location>
        <begin position="102"/>
        <end position="148"/>
    </location>
</feature>
<evidence type="ECO:0000313" key="3">
    <source>
        <dbReference type="EMBL" id="QXH49338.1"/>
    </source>
</evidence>
<accession>A0ABX8N202</accession>
<keyword evidence="4" id="KW-1185">Reference proteome</keyword>
<name>A0ABX8N202_9PSED</name>
<feature type="domain" description="Tle cognate immunity protein 4 C-terminal" evidence="2">
    <location>
        <begin position="206"/>
        <end position="259"/>
    </location>
</feature>
<proteinExistence type="predicted"/>
<sequence length="363" mass="41632">MKWLQFVLVFSPCVYAADDIRQECIGRSVFEVSEPVSWAAFNVGQYRFWVDESPMFSSGVGGVGDHVYYADDGLLYKVSFAKTREQFEYAREDWILQSEDYVENLHRQLKMEQKNLKVFSDEFQGATLDRIKAKVAELQEQLASAGYREFDIGLPDAFAVGRRSPDQVFLWRNNRVYYFWFTNRLVRSLEDVKNLMARFEPRDSHQIPKGPGVCVPYGFIHDDGLATFSIKSSLRFDSTPNVVMSMLTTSANYRTKRTLAPYETDDNPSYDDTLWKKSSIEQAINLGRHQTVLKGWRLDPLPGSGEEEHTWFATAAVGGRARPLFAVHMQSFPKFTGDLQTLAPPPEKVIPKFLKITQSLRDL</sequence>
<evidence type="ECO:0000256" key="1">
    <source>
        <dbReference type="SAM" id="Coils"/>
    </source>
</evidence>